<evidence type="ECO:0000313" key="1">
    <source>
        <dbReference type="EMBL" id="QCR10415.1"/>
    </source>
</evidence>
<gene>
    <name evidence="1" type="ORF">EH207_17305</name>
</gene>
<organism evidence="1 2">
    <name type="scientific">Brenneria rubrifaciens</name>
    <dbReference type="NCBI Taxonomy" id="55213"/>
    <lineage>
        <taxon>Bacteria</taxon>
        <taxon>Pseudomonadati</taxon>
        <taxon>Pseudomonadota</taxon>
        <taxon>Gammaproteobacteria</taxon>
        <taxon>Enterobacterales</taxon>
        <taxon>Pectobacteriaceae</taxon>
        <taxon>Brenneria</taxon>
    </lineage>
</organism>
<dbReference type="EMBL" id="CP034035">
    <property type="protein sequence ID" value="QCR10415.1"/>
    <property type="molecule type" value="Genomic_DNA"/>
</dbReference>
<evidence type="ECO:0000313" key="2">
    <source>
        <dbReference type="Proteomes" id="UP000299580"/>
    </source>
</evidence>
<proteinExistence type="predicted"/>
<keyword evidence="2" id="KW-1185">Reference proteome</keyword>
<dbReference type="OrthoDB" id="2664633at2"/>
<sequence length="65" mass="7199">MRNYAQSLTGGATFKETAPGRVWTAELADGSKITLRSVSSSSDKTKARWTVEIINGEQVSRYVYK</sequence>
<accession>A0A4P8R1C0</accession>
<protein>
    <submittedName>
        <fullName evidence="1">Hemagglutinin</fullName>
    </submittedName>
</protein>
<reference evidence="1 2" key="1">
    <citation type="submission" date="2018-11" db="EMBL/GenBank/DDBJ databases">
        <title>Genome sequences of Brenneria nigrifluens and Brenneria rubrifaciens.</title>
        <authorList>
            <person name="Poret-Peterson A.T."/>
            <person name="McClean A.E."/>
            <person name="Kluepfel D.A."/>
        </authorList>
    </citation>
    <scope>NUCLEOTIDE SEQUENCE [LARGE SCALE GENOMIC DNA]</scope>
    <source>
        <strain evidence="1 2">6D370</strain>
    </source>
</reference>
<dbReference type="Proteomes" id="UP000299580">
    <property type="component" value="Chromosome"/>
</dbReference>
<dbReference type="AlphaFoldDB" id="A0A4P8R1C0"/>
<name>A0A4P8R1C0_9GAMM</name>
<dbReference type="KEGG" id="brb:EH207_17305"/>